<accession>A0A0E0C4Z0</accession>
<dbReference type="Gramene" id="OMERI01G21570.1">
    <property type="protein sequence ID" value="OMERI01G21570.1"/>
    <property type="gene ID" value="OMERI01G21570"/>
</dbReference>
<feature type="region of interest" description="Disordered" evidence="1">
    <location>
        <begin position="25"/>
        <end position="93"/>
    </location>
</feature>
<dbReference type="HOGENOM" id="CLU_2112754_0_0_1"/>
<feature type="compositionally biased region" description="Gly residues" evidence="1">
    <location>
        <begin position="42"/>
        <end position="60"/>
    </location>
</feature>
<evidence type="ECO:0000313" key="3">
    <source>
        <dbReference type="Proteomes" id="UP000008021"/>
    </source>
</evidence>
<evidence type="ECO:0000313" key="2">
    <source>
        <dbReference type="EnsemblPlants" id="OMERI01G21570.1"/>
    </source>
</evidence>
<dbReference type="EnsemblPlants" id="OMERI01G21570.1">
    <property type="protein sequence ID" value="OMERI01G21570.1"/>
    <property type="gene ID" value="OMERI01G21570"/>
</dbReference>
<reference evidence="2" key="2">
    <citation type="submission" date="2018-05" db="EMBL/GenBank/DDBJ databases">
        <title>OmerRS3 (Oryza meridionalis Reference Sequence Version 3).</title>
        <authorList>
            <person name="Zhang J."/>
            <person name="Kudrna D."/>
            <person name="Lee S."/>
            <person name="Talag J."/>
            <person name="Welchert J."/>
            <person name="Wing R.A."/>
        </authorList>
    </citation>
    <scope>NUCLEOTIDE SEQUENCE [LARGE SCALE GENOMIC DNA]</scope>
    <source>
        <strain evidence="2">cv. OR44</strain>
    </source>
</reference>
<feature type="compositionally biased region" description="Low complexity" evidence="1">
    <location>
        <begin position="75"/>
        <end position="85"/>
    </location>
</feature>
<proteinExistence type="predicted"/>
<protein>
    <recommendedName>
        <fullName evidence="4">DUF834 domain-containing protein</fullName>
    </recommendedName>
</protein>
<evidence type="ECO:0008006" key="4">
    <source>
        <dbReference type="Google" id="ProtNLM"/>
    </source>
</evidence>
<dbReference type="AlphaFoldDB" id="A0A0E0C4Z0"/>
<organism evidence="2">
    <name type="scientific">Oryza meridionalis</name>
    <dbReference type="NCBI Taxonomy" id="40149"/>
    <lineage>
        <taxon>Eukaryota</taxon>
        <taxon>Viridiplantae</taxon>
        <taxon>Streptophyta</taxon>
        <taxon>Embryophyta</taxon>
        <taxon>Tracheophyta</taxon>
        <taxon>Spermatophyta</taxon>
        <taxon>Magnoliopsida</taxon>
        <taxon>Liliopsida</taxon>
        <taxon>Poales</taxon>
        <taxon>Poaceae</taxon>
        <taxon>BOP clade</taxon>
        <taxon>Oryzoideae</taxon>
        <taxon>Oryzeae</taxon>
        <taxon>Oryzinae</taxon>
        <taxon>Oryza</taxon>
    </lineage>
</organism>
<keyword evidence="3" id="KW-1185">Reference proteome</keyword>
<dbReference type="Proteomes" id="UP000008021">
    <property type="component" value="Chromosome 1"/>
</dbReference>
<evidence type="ECO:0000256" key="1">
    <source>
        <dbReference type="SAM" id="MobiDB-lite"/>
    </source>
</evidence>
<name>A0A0E0C4Z0_9ORYZ</name>
<reference evidence="2" key="1">
    <citation type="submission" date="2015-04" db="UniProtKB">
        <authorList>
            <consortium name="EnsemblPlants"/>
        </authorList>
    </citation>
    <scope>IDENTIFICATION</scope>
</reference>
<sequence>MAGKYGGGGERAARSATVEARALTRVTADADADTDPARAGVASGGGRGGGGRQAKAGGGRSRVRRSPFPPPPNSVPAASRRSAAPCHSLPAARRTRLVHLAVPATARHRSEPRSG</sequence>